<dbReference type="Pfam" id="PF00211">
    <property type="entry name" value="Guanylate_cyc"/>
    <property type="match status" value="1"/>
</dbReference>
<dbReference type="InterPro" id="IPR050697">
    <property type="entry name" value="Adenylyl/Guanylyl_Cyclase_3/4"/>
</dbReference>
<evidence type="ECO:0000313" key="3">
    <source>
        <dbReference type="Proteomes" id="UP000229498"/>
    </source>
</evidence>
<dbReference type="InterPro" id="IPR029787">
    <property type="entry name" value="Nucleotide_cyclase"/>
</dbReference>
<dbReference type="GO" id="GO:0035556">
    <property type="term" value="P:intracellular signal transduction"/>
    <property type="evidence" value="ECO:0007669"/>
    <property type="project" value="InterPro"/>
</dbReference>
<keyword evidence="3" id="KW-1185">Reference proteome</keyword>
<comment type="caution">
    <text evidence="2">The sequence shown here is derived from an EMBL/GenBank/DDBJ whole genome shotgun (WGS) entry which is preliminary data.</text>
</comment>
<dbReference type="EMBL" id="PHIG01000032">
    <property type="protein sequence ID" value="PJK29701.1"/>
    <property type="molecule type" value="Genomic_DNA"/>
</dbReference>
<proteinExistence type="predicted"/>
<organism evidence="2 3">
    <name type="scientific">Minwuia thermotolerans</name>
    <dbReference type="NCBI Taxonomy" id="2056226"/>
    <lineage>
        <taxon>Bacteria</taxon>
        <taxon>Pseudomonadati</taxon>
        <taxon>Pseudomonadota</taxon>
        <taxon>Alphaproteobacteria</taxon>
        <taxon>Minwuiales</taxon>
        <taxon>Minwuiaceae</taxon>
        <taxon>Minwuia</taxon>
    </lineage>
</organism>
<feature type="domain" description="Guanylate cyclase" evidence="1">
    <location>
        <begin position="16"/>
        <end position="148"/>
    </location>
</feature>
<accession>A0A2M9G1W0</accession>
<name>A0A2M9G1W0_9PROT</name>
<dbReference type="Proteomes" id="UP000229498">
    <property type="component" value="Unassembled WGS sequence"/>
</dbReference>
<dbReference type="AlphaFoldDB" id="A0A2M9G1W0"/>
<dbReference type="OrthoDB" id="9762462at2"/>
<evidence type="ECO:0000259" key="1">
    <source>
        <dbReference type="PROSITE" id="PS50125"/>
    </source>
</evidence>
<dbReference type="PANTHER" id="PTHR43081:SF20">
    <property type="entry name" value="TWO-COMPONENT RESPONSE REGULATOR"/>
    <property type="match status" value="1"/>
</dbReference>
<dbReference type="SMART" id="SM00044">
    <property type="entry name" value="CYCc"/>
    <property type="match status" value="1"/>
</dbReference>
<dbReference type="CDD" id="cd07302">
    <property type="entry name" value="CHD"/>
    <property type="match status" value="1"/>
</dbReference>
<sequence>MGRDEPGFGRGRRPATILFVDIRGFTTLSEALGPERSAALLEGFYAAVEASVEAHAGAIDSYLGDGAMAVFGMAASAPDDPVRALACARQMAGRLEAWSGGTDTPADWRWGFGIGVHHGPVVVGPIGGQRRFELTATGDTVNVASRLQALGADLAATVVISETVAAAARAAGRTDLLDGFEALPEQTVRGRREPLDLHVLPRTAS</sequence>
<protein>
    <recommendedName>
        <fullName evidence="1">Guanylate cyclase domain-containing protein</fullName>
    </recommendedName>
</protein>
<dbReference type="Gene3D" id="3.30.70.1230">
    <property type="entry name" value="Nucleotide cyclase"/>
    <property type="match status" value="1"/>
</dbReference>
<dbReference type="RefSeq" id="WP_109793726.1">
    <property type="nucleotide sequence ID" value="NZ_PHIG01000032.1"/>
</dbReference>
<gene>
    <name evidence="2" type="ORF">CVT23_11710</name>
</gene>
<dbReference type="PANTHER" id="PTHR43081">
    <property type="entry name" value="ADENYLATE CYCLASE, TERMINAL-DIFFERENTIATION SPECIFIC-RELATED"/>
    <property type="match status" value="1"/>
</dbReference>
<dbReference type="SUPFAM" id="SSF55073">
    <property type="entry name" value="Nucleotide cyclase"/>
    <property type="match status" value="1"/>
</dbReference>
<evidence type="ECO:0000313" key="2">
    <source>
        <dbReference type="EMBL" id="PJK29701.1"/>
    </source>
</evidence>
<dbReference type="InterPro" id="IPR001054">
    <property type="entry name" value="A/G_cyclase"/>
</dbReference>
<dbReference type="GO" id="GO:0006171">
    <property type="term" value="P:cAMP biosynthetic process"/>
    <property type="evidence" value="ECO:0007669"/>
    <property type="project" value="TreeGrafter"/>
</dbReference>
<reference evidence="2 3" key="1">
    <citation type="submission" date="2017-11" db="EMBL/GenBank/DDBJ databases">
        <title>Draft genome sequence of Rhizobiales bacterium SY3-13.</title>
        <authorList>
            <person name="Sun C."/>
        </authorList>
    </citation>
    <scope>NUCLEOTIDE SEQUENCE [LARGE SCALE GENOMIC DNA]</scope>
    <source>
        <strain evidence="2 3">SY3-13</strain>
    </source>
</reference>
<dbReference type="GO" id="GO:0004016">
    <property type="term" value="F:adenylate cyclase activity"/>
    <property type="evidence" value="ECO:0007669"/>
    <property type="project" value="UniProtKB-ARBA"/>
</dbReference>
<dbReference type="PROSITE" id="PS50125">
    <property type="entry name" value="GUANYLATE_CYCLASE_2"/>
    <property type="match status" value="1"/>
</dbReference>